<evidence type="ECO:0000313" key="2">
    <source>
        <dbReference type="Proteomes" id="UP000297966"/>
    </source>
</evidence>
<proteinExistence type="predicted"/>
<dbReference type="Proteomes" id="UP000297966">
    <property type="component" value="Unassembled WGS sequence"/>
</dbReference>
<evidence type="ECO:0000313" key="1">
    <source>
        <dbReference type="EMBL" id="TFV36921.1"/>
    </source>
</evidence>
<gene>
    <name evidence="1" type="ORF">E4K65_44665</name>
</gene>
<reference evidence="1 2" key="1">
    <citation type="submission" date="2019-03" db="EMBL/GenBank/DDBJ databases">
        <title>Bradyrhizobium diversity isolated from nodules of Chamaecrista fasciculata.</title>
        <authorList>
            <person name="Klepa M.S."/>
            <person name="Urquiaga M.O."/>
            <person name="Hungria M."/>
            <person name="Delamuta J.R."/>
        </authorList>
    </citation>
    <scope>NUCLEOTIDE SEQUENCE [LARGE SCALE GENOMIC DNA]</scope>
    <source>
        <strain evidence="1 2">CNPSo 3448</strain>
    </source>
</reference>
<dbReference type="RefSeq" id="WP_167771666.1">
    <property type="nucleotide sequence ID" value="NZ_SPQT01000058.1"/>
</dbReference>
<comment type="caution">
    <text evidence="1">The sequence shown here is derived from an EMBL/GenBank/DDBJ whole genome shotgun (WGS) entry which is preliminary data.</text>
</comment>
<dbReference type="AlphaFoldDB" id="A0A4Y9L013"/>
<organism evidence="1 2">
    <name type="scientific">Bradyrhizobium niftali</name>
    <dbReference type="NCBI Taxonomy" id="2560055"/>
    <lineage>
        <taxon>Bacteria</taxon>
        <taxon>Pseudomonadati</taxon>
        <taxon>Pseudomonadota</taxon>
        <taxon>Alphaproteobacteria</taxon>
        <taxon>Hyphomicrobiales</taxon>
        <taxon>Nitrobacteraceae</taxon>
        <taxon>Bradyrhizobium</taxon>
    </lineage>
</organism>
<accession>A0A4Y9L013</accession>
<dbReference type="EMBL" id="SPQT01000058">
    <property type="protein sequence ID" value="TFV36921.1"/>
    <property type="molecule type" value="Genomic_DNA"/>
</dbReference>
<name>A0A4Y9L013_9BRAD</name>
<sequence>MTRQPSGCTETASRIRGRIENVSDWAKKKLPEDDNPVRWKNLLDKLLPGRSKGSHRWRQHTALSFADLPS</sequence>
<protein>
    <submittedName>
        <fullName evidence="1">Uncharacterized protein</fullName>
    </submittedName>
</protein>
<keyword evidence="2" id="KW-1185">Reference proteome</keyword>